<dbReference type="Gene3D" id="1.20.1280.50">
    <property type="match status" value="1"/>
</dbReference>
<dbReference type="EMBL" id="JAUUTY010000004">
    <property type="protein sequence ID" value="KAK1647154.1"/>
    <property type="molecule type" value="Genomic_DNA"/>
</dbReference>
<dbReference type="InterPro" id="IPR001810">
    <property type="entry name" value="F-box_dom"/>
</dbReference>
<dbReference type="InterPro" id="IPR005174">
    <property type="entry name" value="KIB1-4_b-propeller"/>
</dbReference>
<organism evidence="2 4">
    <name type="scientific">Lolium multiflorum</name>
    <name type="common">Italian ryegrass</name>
    <name type="synonym">Lolium perenne subsp. multiflorum</name>
    <dbReference type="NCBI Taxonomy" id="4521"/>
    <lineage>
        <taxon>Eukaryota</taxon>
        <taxon>Viridiplantae</taxon>
        <taxon>Streptophyta</taxon>
        <taxon>Embryophyta</taxon>
        <taxon>Tracheophyta</taxon>
        <taxon>Spermatophyta</taxon>
        <taxon>Magnoliopsida</taxon>
        <taxon>Liliopsida</taxon>
        <taxon>Poales</taxon>
        <taxon>Poaceae</taxon>
        <taxon>BOP clade</taxon>
        <taxon>Pooideae</taxon>
        <taxon>Poodae</taxon>
        <taxon>Poeae</taxon>
        <taxon>Poeae Chloroplast Group 2 (Poeae type)</taxon>
        <taxon>Loliodinae</taxon>
        <taxon>Loliinae</taxon>
        <taxon>Lolium</taxon>
    </lineage>
</organism>
<evidence type="ECO:0000259" key="1">
    <source>
        <dbReference type="PROSITE" id="PS50181"/>
    </source>
</evidence>
<evidence type="ECO:0000313" key="2">
    <source>
        <dbReference type="EMBL" id="KAK1599207.1"/>
    </source>
</evidence>
<sequence>MEACSVAMIMSFGHFGLTSLHKLLALSPGSLQKFREACSVARIMSFGQFGLTTLPKLLALSPDSLQKFRQGSPRIPTETLLPELPQDVLMDIFSLLEIPDLVRAASVCSSWCSAYTFLRSHPELYRRPQTPCLFYTSESSGDNVACLYSLAEKRVYNLTLPDPPIRSRYLLGSSHGWLVTADDKSELHLVNAITAQQIALPSVITLDSVVPIFDNTGTIVNYEVWDAPDDSDSDTEMVDREMLFHAPPDELRNHIYKSAFVFPDPSTGSYIVVLIHGPGCQLSFARVGDRNWTLLPPGWEYEQCIYMDDLLYASTRYGRIDAFDLTSPTITRNIISDEIDYSIGDHWGHLYFVQGPCGGLLEVCRKSSGHLDAGYEKPIRKTDKILLHKIDIAAKGLVKINGLHDHVLFLGRSQAQCLSAEEYPQLKANSVYFTDGGEYNWQSKNIPRDIGILNLENDSTEEIASPFWCSWPSPIWITPSLTVMNMSLYK</sequence>
<dbReference type="PROSITE" id="PS50181">
    <property type="entry name" value="FBOX"/>
    <property type="match status" value="1"/>
</dbReference>
<comment type="caution">
    <text evidence="2">The sequence shown here is derived from an EMBL/GenBank/DDBJ whole genome shotgun (WGS) entry which is preliminary data.</text>
</comment>
<dbReference type="SMART" id="SM00256">
    <property type="entry name" value="FBOX"/>
    <property type="match status" value="1"/>
</dbReference>
<dbReference type="CDD" id="cd09917">
    <property type="entry name" value="F-box_SF"/>
    <property type="match status" value="1"/>
</dbReference>
<evidence type="ECO:0000313" key="3">
    <source>
        <dbReference type="EMBL" id="KAK1647154.1"/>
    </source>
</evidence>
<accession>A0AAD8V9E1</accession>
<feature type="domain" description="F-box" evidence="1">
    <location>
        <begin position="78"/>
        <end position="128"/>
    </location>
</feature>
<dbReference type="PANTHER" id="PTHR44586:SF14">
    <property type="entry name" value="F-BOX DOMAIN CONTAINING PROTEIN, EXPRESSED"/>
    <property type="match status" value="1"/>
</dbReference>
<evidence type="ECO:0000313" key="4">
    <source>
        <dbReference type="Proteomes" id="UP001231189"/>
    </source>
</evidence>
<reference evidence="2" key="1">
    <citation type="submission" date="2023-07" db="EMBL/GenBank/DDBJ databases">
        <title>A chromosome-level genome assembly of Lolium multiflorum.</title>
        <authorList>
            <person name="Chen Y."/>
            <person name="Copetti D."/>
            <person name="Kolliker R."/>
            <person name="Studer B."/>
        </authorList>
    </citation>
    <scope>NUCLEOTIDE SEQUENCE</scope>
    <source>
        <strain evidence="2">02402/16</strain>
        <tissue evidence="2">Leaf</tissue>
    </source>
</reference>
<protein>
    <recommendedName>
        <fullName evidence="1">F-box domain-containing protein</fullName>
    </recommendedName>
</protein>
<dbReference type="PANTHER" id="PTHR44586">
    <property type="entry name" value="F-BOX DOMAIN CONTAINING PROTEIN, EXPRESSED"/>
    <property type="match status" value="1"/>
</dbReference>
<dbReference type="InterPro" id="IPR036047">
    <property type="entry name" value="F-box-like_dom_sf"/>
</dbReference>
<gene>
    <name evidence="2" type="ORF">QYE76_017081</name>
    <name evidence="3" type="ORF">QYE76_064959</name>
</gene>
<dbReference type="EMBL" id="JAUUTY010000600">
    <property type="protein sequence ID" value="KAK1599207.1"/>
    <property type="molecule type" value="Genomic_DNA"/>
</dbReference>
<dbReference type="AlphaFoldDB" id="A0AAD8V9E1"/>
<dbReference type="Pfam" id="PF03478">
    <property type="entry name" value="Beta-prop_KIB1-4"/>
    <property type="match status" value="1"/>
</dbReference>
<proteinExistence type="predicted"/>
<dbReference type="Pfam" id="PF12937">
    <property type="entry name" value="F-box-like"/>
    <property type="match status" value="1"/>
</dbReference>
<dbReference type="SUPFAM" id="SSF81383">
    <property type="entry name" value="F-box domain"/>
    <property type="match status" value="1"/>
</dbReference>
<keyword evidence="4" id="KW-1185">Reference proteome</keyword>
<name>A0AAD8V9E1_LOLMU</name>
<dbReference type="Proteomes" id="UP001231189">
    <property type="component" value="Unassembled WGS sequence"/>
</dbReference>